<dbReference type="Proteomes" id="UP000399692">
    <property type="component" value="Unassembled WGS sequence"/>
</dbReference>
<reference evidence="1 2" key="1">
    <citation type="submission" date="2019-09" db="EMBL/GenBank/DDBJ databases">
        <authorList>
            <person name="Chandra G."/>
            <person name="Truman W A."/>
        </authorList>
    </citation>
    <scope>NUCLEOTIDE SEQUENCE [LARGE SCALE GENOMIC DNA]</scope>
    <source>
        <strain evidence="1">PS631</strain>
    </source>
</reference>
<dbReference type="AlphaFoldDB" id="A0A5E6PK31"/>
<name>A0A5E6PK31_PSEFL</name>
<protein>
    <submittedName>
        <fullName evidence="1">Uncharacterized protein</fullName>
    </submittedName>
</protein>
<evidence type="ECO:0000313" key="1">
    <source>
        <dbReference type="EMBL" id="VVM43841.1"/>
    </source>
</evidence>
<dbReference type="EMBL" id="CABVHF010000001">
    <property type="protein sequence ID" value="VVM43841.1"/>
    <property type="molecule type" value="Genomic_DNA"/>
</dbReference>
<proteinExistence type="predicted"/>
<gene>
    <name evidence="1" type="ORF">PS631_00434</name>
</gene>
<accession>A0A5E6PK31</accession>
<sequence length="60" mass="6389">MQRTPLMCPAMANQMINDHDAVAGNLLSGSLQASEHVKAIACSNDLSITIIVVKVQILLV</sequence>
<evidence type="ECO:0000313" key="2">
    <source>
        <dbReference type="Proteomes" id="UP000399692"/>
    </source>
</evidence>
<organism evidence="1 2">
    <name type="scientific">Pseudomonas fluorescens</name>
    <dbReference type="NCBI Taxonomy" id="294"/>
    <lineage>
        <taxon>Bacteria</taxon>
        <taxon>Pseudomonadati</taxon>
        <taxon>Pseudomonadota</taxon>
        <taxon>Gammaproteobacteria</taxon>
        <taxon>Pseudomonadales</taxon>
        <taxon>Pseudomonadaceae</taxon>
        <taxon>Pseudomonas</taxon>
    </lineage>
</organism>